<evidence type="ECO:0000256" key="4">
    <source>
        <dbReference type="ARBA" id="ARBA00023315"/>
    </source>
</evidence>
<keyword evidence="8" id="KW-0812">Transmembrane</keyword>
<dbReference type="OrthoDB" id="619536at2759"/>
<evidence type="ECO:0000313" key="14">
    <source>
        <dbReference type="RefSeq" id="XP_025409293.1"/>
    </source>
</evidence>
<dbReference type="GeneID" id="112682781"/>
<keyword evidence="8" id="KW-0472">Membrane</keyword>
<dbReference type="GO" id="GO:0047196">
    <property type="term" value="F:long-chain-alcohol O-fatty-acyltransferase activity"/>
    <property type="evidence" value="ECO:0007669"/>
    <property type="project" value="UniProtKB-EC"/>
</dbReference>
<comment type="pathway">
    <text evidence="2">Lipid metabolism.</text>
</comment>
<protein>
    <submittedName>
        <fullName evidence="11">Putative diacylglycerol O-acyltransferase</fullName>
    </submittedName>
    <submittedName>
        <fullName evidence="13 14">Uncharacterized protein LOC112682781</fullName>
    </submittedName>
</protein>
<reference evidence="13 14" key="2">
    <citation type="submission" date="2025-04" db="UniProtKB">
        <authorList>
            <consortium name="RefSeq"/>
        </authorList>
    </citation>
    <scope>IDENTIFICATION</scope>
    <source>
        <tissue evidence="13 14">Whole body</tissue>
    </source>
</reference>
<dbReference type="EMBL" id="GGMS01015229">
    <property type="protein sequence ID" value="MBY84432.1"/>
    <property type="molecule type" value="Transcribed_RNA"/>
</dbReference>
<dbReference type="UniPathway" id="UPA00282"/>
<evidence type="ECO:0000256" key="2">
    <source>
        <dbReference type="ARBA" id="ARBA00005189"/>
    </source>
</evidence>
<keyword evidence="3 11" id="KW-0808">Transferase</keyword>
<dbReference type="InterPro" id="IPR045034">
    <property type="entry name" value="O-acyltransferase_WSD1-like"/>
</dbReference>
<dbReference type="RefSeq" id="XP_025409293.1">
    <property type="nucleotide sequence ID" value="XM_025553508.1"/>
</dbReference>
<name>A0A2S2R4Z9_9HEMI</name>
<dbReference type="PANTHER" id="PTHR31650">
    <property type="entry name" value="O-ACYLTRANSFERASE (WSD1-LIKE) FAMILY PROTEIN"/>
    <property type="match status" value="1"/>
</dbReference>
<feature type="transmembrane region" description="Helical" evidence="8">
    <location>
        <begin position="43"/>
        <end position="65"/>
    </location>
</feature>
<dbReference type="RefSeq" id="XP_025409292.1">
    <property type="nucleotide sequence ID" value="XM_025553507.1"/>
</dbReference>
<evidence type="ECO:0000256" key="3">
    <source>
        <dbReference type="ARBA" id="ARBA00022679"/>
    </source>
</evidence>
<evidence type="ECO:0000256" key="1">
    <source>
        <dbReference type="ARBA" id="ARBA00004771"/>
    </source>
</evidence>
<feature type="domain" description="O-acyltransferase WSD1-like N-terminal" evidence="9">
    <location>
        <begin position="118"/>
        <end position="237"/>
    </location>
</feature>
<evidence type="ECO:0000256" key="5">
    <source>
        <dbReference type="ARBA" id="ARBA00024360"/>
    </source>
</evidence>
<feature type="domain" description="O-acyltransferase WSD1 C-terminal" evidence="10">
    <location>
        <begin position="357"/>
        <end position="475"/>
    </location>
</feature>
<dbReference type="Proteomes" id="UP000694846">
    <property type="component" value="Unplaced"/>
</dbReference>
<comment type="catalytic activity">
    <reaction evidence="6">
        <text>a long chain fatty alcohol + a fatty acyl-CoA = a long-chain alcohol wax ester + CoA</text>
        <dbReference type="Rhea" id="RHEA:38443"/>
        <dbReference type="ChEBI" id="CHEBI:17135"/>
        <dbReference type="ChEBI" id="CHEBI:57287"/>
        <dbReference type="ChEBI" id="CHEBI:77636"/>
        <dbReference type="ChEBI" id="CHEBI:235323"/>
        <dbReference type="EC" id="2.3.1.75"/>
    </reaction>
</comment>
<accession>A0A2S2R4Z9</accession>
<dbReference type="InterPro" id="IPR004255">
    <property type="entry name" value="O-acyltransferase_WSD1_N"/>
</dbReference>
<comment type="catalytic activity">
    <reaction evidence="7">
        <text>an acyl-CoA + a 1,2-diacyl-sn-glycerol = a triacyl-sn-glycerol + CoA</text>
        <dbReference type="Rhea" id="RHEA:10868"/>
        <dbReference type="ChEBI" id="CHEBI:17815"/>
        <dbReference type="ChEBI" id="CHEBI:57287"/>
        <dbReference type="ChEBI" id="CHEBI:58342"/>
        <dbReference type="ChEBI" id="CHEBI:64615"/>
        <dbReference type="EC" id="2.3.1.20"/>
    </reaction>
</comment>
<keyword evidence="4 11" id="KW-0012">Acyltransferase</keyword>
<evidence type="ECO:0000256" key="7">
    <source>
        <dbReference type="ARBA" id="ARBA00048109"/>
    </source>
</evidence>
<dbReference type="Pfam" id="PF06974">
    <property type="entry name" value="WS_DGAT_C"/>
    <property type="match status" value="1"/>
</dbReference>
<evidence type="ECO:0000256" key="6">
    <source>
        <dbReference type="ARBA" id="ARBA00047604"/>
    </source>
</evidence>
<evidence type="ECO:0000259" key="9">
    <source>
        <dbReference type="Pfam" id="PF03007"/>
    </source>
</evidence>
<sequence>MYYNQLRQNSRHKQIPIRISFKRYSKIWRLICATLMKTINFTISLPVVILLFLVIPITLVFKWIVSMAHRIVCLGVLGNVMTNNEIRWLGDSWQHSTVFAIFILDSEIELRYLQQLIINKVLPQCPRLTEKPVVLTNLFGNSYCWMSDHNSFDINQHVFKLCDDPMEKHELQKYIGQLVSGGLSIEKPPWELHLLSQNDELMPGKRDAVVVFLAHRCLADWISLAKLLCTCLSDTKPYYHTTENPTKMRYWTSVARTVMTGPAELLWKMITPAKENNLVTPFPLSLNYNISWSCFQGALSKVNRINEVTKTPNSYVVLSAVAGSLHVMMKLIGLQQLNNMNIVYPVQTGNTDHSSPVLLRLPIDIEGAIPRLWCTKSAIQNMCESDQVLLPAIVSLLMSLHSSGTRTLLSELTDNLACLQFSWISGPRSRIIIKGSPLKTVYSVLPSQKTIGVSVSVFTYTDDIFISVTADSTIGEGFGETLLLNIKQQIDQMYELLRYRRVPKDLKSSIIASAHFKDLSSVNIEELIGKMKGIQLQLQMATERGVYNDDEIRHINQLKGEYSILFRELRKRRHINKRSRVLQKINLLRCKNSLKSKSRHQNEEIKPLQSTRRLQEATNIIIAQPAQDYRPNLHICKSAVYAKENFLGLPKLPTREQLLTHI</sequence>
<evidence type="ECO:0000313" key="13">
    <source>
        <dbReference type="RefSeq" id="XP_025409292.1"/>
    </source>
</evidence>
<comment type="pathway">
    <text evidence="1">Glycerolipid metabolism; triacylglycerol biosynthesis.</text>
</comment>
<evidence type="ECO:0000313" key="11">
    <source>
        <dbReference type="EMBL" id="MBY84432.1"/>
    </source>
</evidence>
<reference evidence="11" key="1">
    <citation type="submission" date="2018-04" db="EMBL/GenBank/DDBJ databases">
        <title>Transcriptome assembly of Sipha flava.</title>
        <authorList>
            <person name="Scully E.D."/>
            <person name="Geib S.M."/>
            <person name="Palmer N.A."/>
            <person name="Koch K."/>
            <person name="Bradshaw J."/>
            <person name="Heng-Moss T."/>
            <person name="Sarath G."/>
        </authorList>
    </citation>
    <scope>NUCLEOTIDE SEQUENCE</scope>
</reference>
<evidence type="ECO:0000313" key="12">
    <source>
        <dbReference type="Proteomes" id="UP000694846"/>
    </source>
</evidence>
<dbReference type="PANTHER" id="PTHR31650:SF1">
    <property type="entry name" value="WAX ESTER SYNTHASE_DIACYLGLYCEROL ACYLTRANSFERASE 4-RELATED"/>
    <property type="match status" value="1"/>
</dbReference>
<comment type="similarity">
    <text evidence="5">In the N-terminal section; belongs to the long-chain O-acyltransferase family.</text>
</comment>
<dbReference type="AlphaFoldDB" id="A0A2S2R4Z9"/>
<organism evidence="11">
    <name type="scientific">Sipha flava</name>
    <name type="common">yellow sugarcane aphid</name>
    <dbReference type="NCBI Taxonomy" id="143950"/>
    <lineage>
        <taxon>Eukaryota</taxon>
        <taxon>Metazoa</taxon>
        <taxon>Ecdysozoa</taxon>
        <taxon>Arthropoda</taxon>
        <taxon>Hexapoda</taxon>
        <taxon>Insecta</taxon>
        <taxon>Pterygota</taxon>
        <taxon>Neoptera</taxon>
        <taxon>Paraneoptera</taxon>
        <taxon>Hemiptera</taxon>
        <taxon>Sternorrhyncha</taxon>
        <taxon>Aphidomorpha</taxon>
        <taxon>Aphidoidea</taxon>
        <taxon>Aphididae</taxon>
        <taxon>Sipha</taxon>
    </lineage>
</organism>
<dbReference type="Pfam" id="PF03007">
    <property type="entry name" value="WS_DGAT_cat"/>
    <property type="match status" value="1"/>
</dbReference>
<proteinExistence type="inferred from homology"/>
<evidence type="ECO:0000256" key="8">
    <source>
        <dbReference type="SAM" id="Phobius"/>
    </source>
</evidence>
<keyword evidence="12" id="KW-1185">Reference proteome</keyword>
<dbReference type="GO" id="GO:0005886">
    <property type="term" value="C:plasma membrane"/>
    <property type="evidence" value="ECO:0007669"/>
    <property type="project" value="TreeGrafter"/>
</dbReference>
<dbReference type="GO" id="GO:0019432">
    <property type="term" value="P:triglyceride biosynthetic process"/>
    <property type="evidence" value="ECO:0007669"/>
    <property type="project" value="UniProtKB-UniPathway"/>
</dbReference>
<gene>
    <name evidence="13 14" type="primary">LOC112682781</name>
    <name evidence="11" type="ORF">g.84990</name>
</gene>
<evidence type="ECO:0000259" key="10">
    <source>
        <dbReference type="Pfam" id="PF06974"/>
    </source>
</evidence>
<keyword evidence="8" id="KW-1133">Transmembrane helix</keyword>
<dbReference type="InterPro" id="IPR009721">
    <property type="entry name" value="O-acyltransferase_WSD1_C"/>
</dbReference>
<dbReference type="GO" id="GO:0004144">
    <property type="term" value="F:diacylglycerol O-acyltransferase activity"/>
    <property type="evidence" value="ECO:0007669"/>
    <property type="project" value="UniProtKB-EC"/>
</dbReference>